<sequence length="89" mass="10782">MDNLYFLIKRVKTGKIIVYSINYNFKLPVKYFYYHYPICFTSYNIDNLLRLMFYHNLINFISIKHAVYLGREASKLEACIFTQQTYLQS</sequence>
<organism evidence="2">
    <name type="scientific">Taenioma perpusillum</name>
    <dbReference type="NCBI Taxonomy" id="210852"/>
    <lineage>
        <taxon>Eukaryota</taxon>
        <taxon>Rhodophyta</taxon>
        <taxon>Florideophyceae</taxon>
        <taxon>Rhodymeniophycidae</taxon>
        <taxon>Ceramiales</taxon>
        <taxon>Delesseriaceae</taxon>
        <taxon>Taenioma</taxon>
    </lineage>
</organism>
<evidence type="ECO:0000259" key="1">
    <source>
        <dbReference type="Pfam" id="PF14251"/>
    </source>
</evidence>
<geneLocation type="chloroplast" evidence="2"/>
<accession>A0A1Z1MRG7</accession>
<dbReference type="EMBL" id="MF101452">
    <property type="protein sequence ID" value="ARW68469.1"/>
    <property type="molecule type" value="Genomic_DNA"/>
</dbReference>
<evidence type="ECO:0000313" key="2">
    <source>
        <dbReference type="EMBL" id="ARW68469.1"/>
    </source>
</evidence>
<keyword evidence="2" id="KW-0934">Plastid</keyword>
<feature type="domain" description="DUF4346" evidence="1">
    <location>
        <begin position="5"/>
        <end position="88"/>
    </location>
</feature>
<proteinExistence type="predicted"/>
<dbReference type="AlphaFoldDB" id="A0A1Z1MRG7"/>
<dbReference type="Pfam" id="PF14251">
    <property type="entry name" value="PterinBD-DUF4346"/>
    <property type="match status" value="1"/>
</dbReference>
<dbReference type="InterPro" id="IPR025595">
    <property type="entry name" value="PterinBD-DUF4346"/>
</dbReference>
<dbReference type="RefSeq" id="YP_009399072.1">
    <property type="nucleotide sequence ID" value="NC_035295.1"/>
</dbReference>
<reference evidence="2" key="1">
    <citation type="journal article" date="2017" name="J. Phycol.">
        <title>Analysis of chloroplast genomes and a supermatrix inform reclassification of the Rhodomelaceae (Rhodophyta).</title>
        <authorList>
            <person name="Diaz-Tapia P."/>
            <person name="Maggs C.A."/>
            <person name="West J.A."/>
            <person name="Verbruggen H."/>
        </authorList>
    </citation>
    <scope>NUCLEOTIDE SEQUENCE</scope>
    <source>
        <strain evidence="2">PD1676</strain>
    </source>
</reference>
<dbReference type="GeneID" id="33361706"/>
<gene>
    <name evidence="2" type="primary">ConsOrf2</name>
</gene>
<keyword evidence="2" id="KW-0150">Chloroplast</keyword>
<protein>
    <recommendedName>
        <fullName evidence="1">DUF4346 domain-containing protein</fullName>
    </recommendedName>
</protein>
<name>A0A1Z1MRG7_9FLOR</name>